<dbReference type="Gramene" id="OMO92977">
    <property type="protein sequence ID" value="OMO92977"/>
    <property type="gene ID" value="CCACVL1_06699"/>
</dbReference>
<keyword evidence="3" id="KW-1185">Reference proteome</keyword>
<dbReference type="SUPFAM" id="SSF53098">
    <property type="entry name" value="Ribonuclease H-like"/>
    <property type="match status" value="1"/>
</dbReference>
<evidence type="ECO:0000259" key="1">
    <source>
        <dbReference type="Pfam" id="PF13456"/>
    </source>
</evidence>
<dbReference type="Proteomes" id="UP000188268">
    <property type="component" value="Unassembled WGS sequence"/>
</dbReference>
<dbReference type="InterPro" id="IPR012337">
    <property type="entry name" value="RNaseH-like_sf"/>
</dbReference>
<dbReference type="InterPro" id="IPR036397">
    <property type="entry name" value="RNaseH_sf"/>
</dbReference>
<sequence>MDAARHIGTPLKIDNTTALAVQTPSMRASAGGLIRDHTGSWIKGFLLNIGRTCSVQAEFWGIRVGLQLAADLGYQDLIVQVDASMVADLLSMEGELSGHPLETLVRDCKVLFANFNRVEMKHIRREGNRCADRLANLVEQPECN</sequence>
<accession>A0A1R3JDV9</accession>
<protein>
    <recommendedName>
        <fullName evidence="1">RNase H type-1 domain-containing protein</fullName>
    </recommendedName>
</protein>
<evidence type="ECO:0000313" key="2">
    <source>
        <dbReference type="EMBL" id="OMO92977.1"/>
    </source>
</evidence>
<evidence type="ECO:0000313" key="3">
    <source>
        <dbReference type="Proteomes" id="UP000188268"/>
    </source>
</evidence>
<dbReference type="GO" id="GO:0003676">
    <property type="term" value="F:nucleic acid binding"/>
    <property type="evidence" value="ECO:0007669"/>
    <property type="project" value="InterPro"/>
</dbReference>
<dbReference type="CDD" id="cd06222">
    <property type="entry name" value="RNase_H_like"/>
    <property type="match status" value="1"/>
</dbReference>
<reference evidence="2 3" key="1">
    <citation type="submission" date="2013-09" db="EMBL/GenBank/DDBJ databases">
        <title>Corchorus capsularis genome sequencing.</title>
        <authorList>
            <person name="Alam M."/>
            <person name="Haque M.S."/>
            <person name="Islam M.S."/>
            <person name="Emdad E.M."/>
            <person name="Islam M.M."/>
            <person name="Ahmed B."/>
            <person name="Halim A."/>
            <person name="Hossen Q.M.M."/>
            <person name="Hossain M.Z."/>
            <person name="Ahmed R."/>
            <person name="Khan M.M."/>
            <person name="Islam R."/>
            <person name="Rashid M.M."/>
            <person name="Khan S.A."/>
            <person name="Rahman M.S."/>
            <person name="Alam M."/>
        </authorList>
    </citation>
    <scope>NUCLEOTIDE SEQUENCE [LARGE SCALE GENOMIC DNA]</scope>
    <source>
        <strain evidence="3">cv. CVL-1</strain>
        <tissue evidence="2">Whole seedling</tissue>
    </source>
</reference>
<dbReference type="InterPro" id="IPR002156">
    <property type="entry name" value="RNaseH_domain"/>
</dbReference>
<dbReference type="AlphaFoldDB" id="A0A1R3JDV9"/>
<dbReference type="InterPro" id="IPR053151">
    <property type="entry name" value="RNase_H-like"/>
</dbReference>
<feature type="domain" description="RNase H type-1" evidence="1">
    <location>
        <begin position="22"/>
        <end position="137"/>
    </location>
</feature>
<dbReference type="OMA" id="STRIEHT"/>
<dbReference type="GO" id="GO:0004523">
    <property type="term" value="F:RNA-DNA hybrid ribonuclease activity"/>
    <property type="evidence" value="ECO:0007669"/>
    <property type="project" value="InterPro"/>
</dbReference>
<dbReference type="OrthoDB" id="1001796at2759"/>
<dbReference type="EMBL" id="AWWV01008126">
    <property type="protein sequence ID" value="OMO92977.1"/>
    <property type="molecule type" value="Genomic_DNA"/>
</dbReference>
<organism evidence="2 3">
    <name type="scientific">Corchorus capsularis</name>
    <name type="common">Jute</name>
    <dbReference type="NCBI Taxonomy" id="210143"/>
    <lineage>
        <taxon>Eukaryota</taxon>
        <taxon>Viridiplantae</taxon>
        <taxon>Streptophyta</taxon>
        <taxon>Embryophyta</taxon>
        <taxon>Tracheophyta</taxon>
        <taxon>Spermatophyta</taxon>
        <taxon>Magnoliopsida</taxon>
        <taxon>eudicotyledons</taxon>
        <taxon>Gunneridae</taxon>
        <taxon>Pentapetalae</taxon>
        <taxon>rosids</taxon>
        <taxon>malvids</taxon>
        <taxon>Malvales</taxon>
        <taxon>Malvaceae</taxon>
        <taxon>Grewioideae</taxon>
        <taxon>Apeibeae</taxon>
        <taxon>Corchorus</taxon>
    </lineage>
</organism>
<dbReference type="InterPro" id="IPR044730">
    <property type="entry name" value="RNase_H-like_dom_plant"/>
</dbReference>
<dbReference type="Gene3D" id="3.30.420.10">
    <property type="entry name" value="Ribonuclease H-like superfamily/Ribonuclease H"/>
    <property type="match status" value="1"/>
</dbReference>
<dbReference type="PANTHER" id="PTHR47723">
    <property type="entry name" value="OS05G0353850 PROTEIN"/>
    <property type="match status" value="1"/>
</dbReference>
<name>A0A1R3JDV9_COCAP</name>
<dbReference type="Pfam" id="PF13456">
    <property type="entry name" value="RVT_3"/>
    <property type="match status" value="1"/>
</dbReference>
<gene>
    <name evidence="2" type="ORF">CCACVL1_06699</name>
</gene>
<proteinExistence type="predicted"/>
<dbReference type="PANTHER" id="PTHR47723:SF19">
    <property type="entry name" value="POLYNUCLEOTIDYL TRANSFERASE, RIBONUCLEASE H-LIKE SUPERFAMILY PROTEIN"/>
    <property type="match status" value="1"/>
</dbReference>
<comment type="caution">
    <text evidence="2">The sequence shown here is derived from an EMBL/GenBank/DDBJ whole genome shotgun (WGS) entry which is preliminary data.</text>
</comment>